<keyword evidence="1" id="KW-1133">Transmembrane helix</keyword>
<dbReference type="AlphaFoldDB" id="A0A6J7HDG3"/>
<feature type="transmembrane region" description="Helical" evidence="1">
    <location>
        <begin position="12"/>
        <end position="30"/>
    </location>
</feature>
<keyword evidence="1" id="KW-0812">Transmembrane</keyword>
<name>A0A6J7HDG3_9ZZZZ</name>
<proteinExistence type="predicted"/>
<gene>
    <name evidence="2" type="ORF">UFOPK3609_01026</name>
</gene>
<evidence type="ECO:0000313" key="2">
    <source>
        <dbReference type="EMBL" id="CAB4913789.1"/>
    </source>
</evidence>
<sequence>MFSAAFTSHTFYFKYGLLNIIFVNYNYFYLLRFGIKYFGIVWKGNEQPGYYSDKG</sequence>
<dbReference type="EMBL" id="CAFBMQ010000149">
    <property type="protein sequence ID" value="CAB4913789.1"/>
    <property type="molecule type" value="Genomic_DNA"/>
</dbReference>
<organism evidence="2">
    <name type="scientific">freshwater metagenome</name>
    <dbReference type="NCBI Taxonomy" id="449393"/>
    <lineage>
        <taxon>unclassified sequences</taxon>
        <taxon>metagenomes</taxon>
        <taxon>ecological metagenomes</taxon>
    </lineage>
</organism>
<protein>
    <submittedName>
        <fullName evidence="2">Unannotated protein</fullName>
    </submittedName>
</protein>
<evidence type="ECO:0000256" key="1">
    <source>
        <dbReference type="SAM" id="Phobius"/>
    </source>
</evidence>
<accession>A0A6J7HDG3</accession>
<keyword evidence="1" id="KW-0472">Membrane</keyword>
<reference evidence="2" key="1">
    <citation type="submission" date="2020-05" db="EMBL/GenBank/DDBJ databases">
        <authorList>
            <person name="Chiriac C."/>
            <person name="Salcher M."/>
            <person name="Ghai R."/>
            <person name="Kavagutti S V."/>
        </authorList>
    </citation>
    <scope>NUCLEOTIDE SEQUENCE</scope>
</reference>